<proteinExistence type="predicted"/>
<protein>
    <submittedName>
        <fullName evidence="7">Cytochrome c</fullName>
    </submittedName>
</protein>
<keyword evidence="2 4" id="KW-0479">Metal-binding</keyword>
<evidence type="ECO:0000259" key="6">
    <source>
        <dbReference type="PROSITE" id="PS51007"/>
    </source>
</evidence>
<evidence type="ECO:0000256" key="3">
    <source>
        <dbReference type="ARBA" id="ARBA00023004"/>
    </source>
</evidence>
<sequence>MTLLNYTKTNRPRRNARESTSLNRSNRCGKSSRSLPAVLTKLATVGSLLFVLPMLGGCSKEPAPLEFEPNLVHAMKYQIKEGIPMDQASDDAFWLVTEMFGTPEDPKLPEIVTEDEDLASLVSIENLRRASGRVGEEGRGLYQTHCVTCHGTTGNGRGELSATMSPYPRDYRKGVFKFKSTERGEKPTREDLAGLIKNGINGSRMVAIPNLTDEDVEALVDYVIYLSWRGELERMLIDDAVYELDFEEGDRIINPADRNSADEEAKEAFEDSWELAEDFAVEIGEAWLEAPDAIVEVPDPPADFVVPDSYEEFVAAMADERAETLTASVERGRELFKGKIAACSKCHGETGRGDGQNTDYDDWTKEWTLGIGIKPENRDELIKLLARGALPPVNAKPRNFALGAFHGGARAKDLFMRITQGIEGSPMPAVTFVEGEFEEEDVWHLINFIRSLQEAPEEESPTDAAPAQTPQQT</sequence>
<keyword evidence="1 4" id="KW-0349">Heme</keyword>
<keyword evidence="3 4" id="KW-0408">Iron</keyword>
<dbReference type="SUPFAM" id="SSF46626">
    <property type="entry name" value="Cytochrome c"/>
    <property type="match status" value="2"/>
</dbReference>
<feature type="domain" description="Cytochrome c" evidence="6">
    <location>
        <begin position="133"/>
        <end position="227"/>
    </location>
</feature>
<dbReference type="Gene3D" id="1.10.760.10">
    <property type="entry name" value="Cytochrome c-like domain"/>
    <property type="match status" value="2"/>
</dbReference>
<dbReference type="EMBL" id="JAMQBK010000066">
    <property type="protein sequence ID" value="MCM2373825.1"/>
    <property type="molecule type" value="Genomic_DNA"/>
</dbReference>
<dbReference type="PANTHER" id="PTHR33751:SF1">
    <property type="entry name" value="CBB3-TYPE CYTOCHROME C OXIDASE SUBUNIT FIXP"/>
    <property type="match status" value="1"/>
</dbReference>
<organism evidence="7 8">
    <name type="scientific">Aporhodopirellula aestuarii</name>
    <dbReference type="NCBI Taxonomy" id="2950107"/>
    <lineage>
        <taxon>Bacteria</taxon>
        <taxon>Pseudomonadati</taxon>
        <taxon>Planctomycetota</taxon>
        <taxon>Planctomycetia</taxon>
        <taxon>Pirellulales</taxon>
        <taxon>Pirellulaceae</taxon>
        <taxon>Aporhodopirellula</taxon>
    </lineage>
</organism>
<reference evidence="7 8" key="1">
    <citation type="journal article" date="2022" name="Syst. Appl. Microbiol.">
        <title>Rhodopirellula aestuarii sp. nov., a novel member of the genus Rhodopirellula isolated from brackish sediments collected in the Tagus River estuary, Portugal.</title>
        <authorList>
            <person name="Vitorino I.R."/>
            <person name="Klimek D."/>
            <person name="Calusinska M."/>
            <person name="Lobo-da-Cunha A."/>
            <person name="Vasconcelos V."/>
            <person name="Lage O.M."/>
        </authorList>
    </citation>
    <scope>NUCLEOTIDE SEQUENCE [LARGE SCALE GENOMIC DNA]</scope>
    <source>
        <strain evidence="7 8">ICT_H3.1</strain>
    </source>
</reference>
<dbReference type="InterPro" id="IPR050597">
    <property type="entry name" value="Cytochrome_c_Oxidase_Subunit"/>
</dbReference>
<evidence type="ECO:0000256" key="1">
    <source>
        <dbReference type="ARBA" id="ARBA00022617"/>
    </source>
</evidence>
<dbReference type="InterPro" id="IPR036909">
    <property type="entry name" value="Cyt_c-like_dom_sf"/>
</dbReference>
<evidence type="ECO:0000256" key="4">
    <source>
        <dbReference type="PROSITE-ProRule" id="PRU00433"/>
    </source>
</evidence>
<name>A0ABT0UBE3_9BACT</name>
<feature type="region of interest" description="Disordered" evidence="5">
    <location>
        <begin position="1"/>
        <end position="31"/>
    </location>
</feature>
<evidence type="ECO:0000313" key="7">
    <source>
        <dbReference type="EMBL" id="MCM2373825.1"/>
    </source>
</evidence>
<evidence type="ECO:0000256" key="2">
    <source>
        <dbReference type="ARBA" id="ARBA00022723"/>
    </source>
</evidence>
<dbReference type="RefSeq" id="WP_250931703.1">
    <property type="nucleotide sequence ID" value="NZ_JAMQBK010000066.1"/>
</dbReference>
<feature type="compositionally biased region" description="Polar residues" evidence="5">
    <location>
        <begin position="18"/>
        <end position="31"/>
    </location>
</feature>
<evidence type="ECO:0000313" key="8">
    <source>
        <dbReference type="Proteomes" id="UP001202961"/>
    </source>
</evidence>
<dbReference type="InterPro" id="IPR009056">
    <property type="entry name" value="Cyt_c-like_dom"/>
</dbReference>
<dbReference type="Pfam" id="PF00034">
    <property type="entry name" value="Cytochrom_C"/>
    <property type="match status" value="1"/>
</dbReference>
<dbReference type="PROSITE" id="PS51007">
    <property type="entry name" value="CYTC"/>
    <property type="match status" value="2"/>
</dbReference>
<dbReference type="Pfam" id="PF13442">
    <property type="entry name" value="Cytochrome_CBB3"/>
    <property type="match status" value="1"/>
</dbReference>
<keyword evidence="8" id="KW-1185">Reference proteome</keyword>
<evidence type="ECO:0000256" key="5">
    <source>
        <dbReference type="SAM" id="MobiDB-lite"/>
    </source>
</evidence>
<feature type="domain" description="Cytochrome c" evidence="6">
    <location>
        <begin position="327"/>
        <end position="453"/>
    </location>
</feature>
<comment type="caution">
    <text evidence="7">The sequence shown here is derived from an EMBL/GenBank/DDBJ whole genome shotgun (WGS) entry which is preliminary data.</text>
</comment>
<dbReference type="PANTHER" id="PTHR33751">
    <property type="entry name" value="CBB3-TYPE CYTOCHROME C OXIDASE SUBUNIT FIXP"/>
    <property type="match status" value="1"/>
</dbReference>
<dbReference type="Proteomes" id="UP001202961">
    <property type="component" value="Unassembled WGS sequence"/>
</dbReference>
<accession>A0ABT0UBE3</accession>
<gene>
    <name evidence="7" type="ORF">NB063_24680</name>
</gene>
<feature type="region of interest" description="Disordered" evidence="5">
    <location>
        <begin position="453"/>
        <end position="473"/>
    </location>
</feature>